<proteinExistence type="predicted"/>
<dbReference type="Gene3D" id="3.60.10.10">
    <property type="entry name" value="Endonuclease/exonuclease/phosphatase"/>
    <property type="match status" value="1"/>
</dbReference>
<reference evidence="2 3" key="1">
    <citation type="journal article" date="2017" name="Nature">
        <title>The Apostasia genome and the evolution of orchids.</title>
        <authorList>
            <person name="Zhang G.Q."/>
            <person name="Liu K.W."/>
            <person name="Li Z."/>
            <person name="Lohaus R."/>
            <person name="Hsiao Y.Y."/>
            <person name="Niu S.C."/>
            <person name="Wang J.Y."/>
            <person name="Lin Y.C."/>
            <person name="Xu Q."/>
            <person name="Chen L.J."/>
            <person name="Yoshida K."/>
            <person name="Fujiwara S."/>
            <person name="Wang Z.W."/>
            <person name="Zhang Y.Q."/>
            <person name="Mitsuda N."/>
            <person name="Wang M."/>
            <person name="Liu G.H."/>
            <person name="Pecoraro L."/>
            <person name="Huang H.X."/>
            <person name="Xiao X.J."/>
            <person name="Lin M."/>
            <person name="Wu X.Y."/>
            <person name="Wu W.L."/>
            <person name="Chen Y.Y."/>
            <person name="Chang S.B."/>
            <person name="Sakamoto S."/>
            <person name="Ohme-Takagi M."/>
            <person name="Yagi M."/>
            <person name="Zeng S.J."/>
            <person name="Shen C.Y."/>
            <person name="Yeh C.M."/>
            <person name="Luo Y.B."/>
            <person name="Tsai W.C."/>
            <person name="Van de Peer Y."/>
            <person name="Liu Z.J."/>
        </authorList>
    </citation>
    <scope>NUCLEOTIDE SEQUENCE [LARGE SCALE GENOMIC DNA]</scope>
    <source>
        <strain evidence="3">cv. Shenzhen</strain>
        <tissue evidence="2">Stem</tissue>
    </source>
</reference>
<name>A0A2H9ZTP4_9ASPA</name>
<dbReference type="InterPro" id="IPR036691">
    <property type="entry name" value="Endo/exonu/phosph_ase_sf"/>
</dbReference>
<accession>A0A2H9ZTP4</accession>
<evidence type="ECO:0008006" key="4">
    <source>
        <dbReference type="Google" id="ProtNLM"/>
    </source>
</evidence>
<dbReference type="SUPFAM" id="SSF56219">
    <property type="entry name" value="DNase I-like"/>
    <property type="match status" value="1"/>
</dbReference>
<dbReference type="STRING" id="1088818.A0A2H9ZTP4"/>
<evidence type="ECO:0000313" key="2">
    <source>
        <dbReference type="EMBL" id="PKA46662.1"/>
    </source>
</evidence>
<gene>
    <name evidence="2" type="ORF">AXF42_Ash021651</name>
</gene>
<organism evidence="2 3">
    <name type="scientific">Apostasia shenzhenica</name>
    <dbReference type="NCBI Taxonomy" id="1088818"/>
    <lineage>
        <taxon>Eukaryota</taxon>
        <taxon>Viridiplantae</taxon>
        <taxon>Streptophyta</taxon>
        <taxon>Embryophyta</taxon>
        <taxon>Tracheophyta</taxon>
        <taxon>Spermatophyta</taxon>
        <taxon>Magnoliopsida</taxon>
        <taxon>Liliopsida</taxon>
        <taxon>Asparagales</taxon>
        <taxon>Orchidaceae</taxon>
        <taxon>Apostasioideae</taxon>
        <taxon>Apostasia</taxon>
    </lineage>
</organism>
<dbReference type="PANTHER" id="PTHR33710">
    <property type="entry name" value="BNAC02G09200D PROTEIN"/>
    <property type="match status" value="1"/>
</dbReference>
<dbReference type="OrthoDB" id="779476at2759"/>
<dbReference type="PANTHER" id="PTHR33710:SF77">
    <property type="entry name" value="DNASE I-LIKE SUPERFAMILY PROTEIN"/>
    <property type="match status" value="1"/>
</dbReference>
<keyword evidence="3" id="KW-1185">Reference proteome</keyword>
<sequence length="377" mass="44364">MMSFNISFWNARGIGNNATMGRLKEIIDSHKIKFLVFAEPKVRALRIQNAGRRLGFDSCSASYANSFWIFWNHDWTCDILLENKQVVFLKIIHNKERIGGNSPNFYAMNEFNNAMLEAGLNDVGYHGKPYTWSNSSLSERIDRVLINNIWVSKFDITAVSHLDRICSDHALLLIEIKQNNLTAKRRFRFRNMWANHRDFMQLVQDSWNEPVTSSCPLLILHLKLIRLRKNLSTWNRNHFGNVFDNIKKLKETVKQLEDKFDNTHDGEDKIAWNVAKAELQFWYNCEETFWKQKAAIRWWKEGDSNTKFFYNAVKKKRQKLHIDHLVRDDNTWIEDPDNLEKSGIEFFGKLLSSESCSFDEADFHFIPSIVLEDVTSR</sequence>
<protein>
    <recommendedName>
        <fullName evidence="4">Endonuclease/exonuclease/phosphatase domain-containing protein</fullName>
    </recommendedName>
</protein>
<evidence type="ECO:0000313" key="3">
    <source>
        <dbReference type="Proteomes" id="UP000236161"/>
    </source>
</evidence>
<dbReference type="Proteomes" id="UP000236161">
    <property type="component" value="Unassembled WGS sequence"/>
</dbReference>
<keyword evidence="1" id="KW-0175">Coiled coil</keyword>
<feature type="coiled-coil region" evidence="1">
    <location>
        <begin position="239"/>
        <end position="266"/>
    </location>
</feature>
<dbReference type="EMBL" id="KZ454102">
    <property type="protein sequence ID" value="PKA46662.1"/>
    <property type="molecule type" value="Genomic_DNA"/>
</dbReference>
<dbReference type="AlphaFoldDB" id="A0A2H9ZTP4"/>
<evidence type="ECO:0000256" key="1">
    <source>
        <dbReference type="SAM" id="Coils"/>
    </source>
</evidence>